<dbReference type="Proteomes" id="UP001165121">
    <property type="component" value="Unassembled WGS sequence"/>
</dbReference>
<feature type="domain" description="Tc1-like transposase DDE" evidence="1">
    <location>
        <begin position="6"/>
        <end position="109"/>
    </location>
</feature>
<dbReference type="AlphaFoldDB" id="A0A9W7D5V8"/>
<dbReference type="Gene3D" id="3.30.420.10">
    <property type="entry name" value="Ribonuclease H-like superfamily/Ribonuclease H"/>
    <property type="match status" value="1"/>
</dbReference>
<dbReference type="OrthoDB" id="115694at2759"/>
<accession>A0A9W7D5V8</accession>
<dbReference type="InterPro" id="IPR036397">
    <property type="entry name" value="RNaseH_sf"/>
</dbReference>
<sequence>MVWASIAANGVGTMHFCQKSVNGQYYRNLLQQEVHITKALLGLPTETPFVQDNAPAHRAKATKKFQKTLKLKDLDHPPQSPDLNLIENVWAIIKREFNKEPASSIDELKIRLLHIWTNIGGDVIKKTVMSMPALSARPFSILSCKF</sequence>
<evidence type="ECO:0000313" key="2">
    <source>
        <dbReference type="EMBL" id="GMF56859.1"/>
    </source>
</evidence>
<dbReference type="InterPro" id="IPR038717">
    <property type="entry name" value="Tc1-like_DDE_dom"/>
</dbReference>
<evidence type="ECO:0000259" key="1">
    <source>
        <dbReference type="Pfam" id="PF13358"/>
    </source>
</evidence>
<dbReference type="EMBL" id="BSXT01004128">
    <property type="protein sequence ID" value="GMF56859.1"/>
    <property type="molecule type" value="Genomic_DNA"/>
</dbReference>
<dbReference type="Pfam" id="PF13358">
    <property type="entry name" value="DDE_3"/>
    <property type="match status" value="1"/>
</dbReference>
<gene>
    <name evidence="2" type="ORF">Pfra01_002419200</name>
</gene>
<proteinExistence type="predicted"/>
<comment type="caution">
    <text evidence="2">The sequence shown here is derived from an EMBL/GenBank/DDBJ whole genome shotgun (WGS) entry which is preliminary data.</text>
</comment>
<dbReference type="GO" id="GO:0003676">
    <property type="term" value="F:nucleic acid binding"/>
    <property type="evidence" value="ECO:0007669"/>
    <property type="project" value="InterPro"/>
</dbReference>
<protein>
    <submittedName>
        <fullName evidence="2">Unnamed protein product</fullName>
    </submittedName>
</protein>
<reference evidence="2" key="1">
    <citation type="submission" date="2023-04" db="EMBL/GenBank/DDBJ databases">
        <title>Phytophthora fragariaefolia NBRC 109709.</title>
        <authorList>
            <person name="Ichikawa N."/>
            <person name="Sato H."/>
            <person name="Tonouchi N."/>
        </authorList>
    </citation>
    <scope>NUCLEOTIDE SEQUENCE</scope>
    <source>
        <strain evidence="2">NBRC 109709</strain>
    </source>
</reference>
<name>A0A9W7D5V8_9STRA</name>
<evidence type="ECO:0000313" key="3">
    <source>
        <dbReference type="Proteomes" id="UP001165121"/>
    </source>
</evidence>
<keyword evidence="3" id="KW-1185">Reference proteome</keyword>
<organism evidence="2 3">
    <name type="scientific">Phytophthora fragariaefolia</name>
    <dbReference type="NCBI Taxonomy" id="1490495"/>
    <lineage>
        <taxon>Eukaryota</taxon>
        <taxon>Sar</taxon>
        <taxon>Stramenopiles</taxon>
        <taxon>Oomycota</taxon>
        <taxon>Peronosporomycetes</taxon>
        <taxon>Peronosporales</taxon>
        <taxon>Peronosporaceae</taxon>
        <taxon>Phytophthora</taxon>
    </lineage>
</organism>